<evidence type="ECO:0000313" key="2">
    <source>
        <dbReference type="Proteomes" id="UP000215377"/>
    </source>
</evidence>
<dbReference type="AlphaFoldDB" id="A0A225NGH2"/>
<gene>
    <name evidence="1" type="ORF">ATO3_15865</name>
</gene>
<keyword evidence="2" id="KW-1185">Reference proteome</keyword>
<sequence>MAGVFGVTEASAAAECRLALVLAMDVSSSVDAQEDALQRGGLASALLAPEVQTALFASDMHVALAVFEWSGRYNHEVLVDWTLIDSRAALFAVAQAIGASTRSHDEFPTAMGYALGYAAGLLDRAPPCLFQTVDVAGDGENNEGFAPSRAYRHFPFAGVVVNGLAIDGANSEPEVSLEHYYRNEVIRGPGAFVEVARGFEDYERAMRRKLERELRPRVVGELDQRPGSPG</sequence>
<name>A0A225NGH2_9RHOB</name>
<reference evidence="1 2" key="1">
    <citation type="submission" date="2013-04" db="EMBL/GenBank/DDBJ databases">
        <title>Oceanicola sp. 22II1-22F33 Genome Sequencing.</title>
        <authorList>
            <person name="Lai Q."/>
            <person name="Li G."/>
            <person name="Shao Z."/>
        </authorList>
    </citation>
    <scope>NUCLEOTIDE SEQUENCE [LARGE SCALE GENOMIC DNA]</scope>
    <source>
        <strain evidence="1 2">22II1-22F33</strain>
    </source>
</reference>
<evidence type="ECO:0000313" key="1">
    <source>
        <dbReference type="EMBL" id="OWU72665.1"/>
    </source>
</evidence>
<dbReference type="Gene3D" id="3.40.50.410">
    <property type="entry name" value="von Willebrand factor, type A domain"/>
    <property type="match status" value="1"/>
</dbReference>
<proteinExistence type="predicted"/>
<comment type="caution">
    <text evidence="1">The sequence shown here is derived from an EMBL/GenBank/DDBJ whole genome shotgun (WGS) entry which is preliminary data.</text>
</comment>
<dbReference type="InterPro" id="IPR036465">
    <property type="entry name" value="vWFA_dom_sf"/>
</dbReference>
<dbReference type="SUPFAM" id="SSF53300">
    <property type="entry name" value="vWA-like"/>
    <property type="match status" value="1"/>
</dbReference>
<dbReference type="Proteomes" id="UP000215377">
    <property type="component" value="Unassembled WGS sequence"/>
</dbReference>
<organism evidence="1 2">
    <name type="scientific">Marinibacterium profundimaris</name>
    <dbReference type="NCBI Taxonomy" id="1679460"/>
    <lineage>
        <taxon>Bacteria</taxon>
        <taxon>Pseudomonadati</taxon>
        <taxon>Pseudomonadota</taxon>
        <taxon>Alphaproteobacteria</taxon>
        <taxon>Rhodobacterales</taxon>
        <taxon>Paracoccaceae</taxon>
        <taxon>Marinibacterium</taxon>
    </lineage>
</organism>
<dbReference type="EMBL" id="AQQR01000006">
    <property type="protein sequence ID" value="OWU72665.1"/>
    <property type="molecule type" value="Genomic_DNA"/>
</dbReference>
<protein>
    <submittedName>
        <fullName evidence="1">von Willebrand factor A</fullName>
    </submittedName>
</protein>
<dbReference type="InterPro" id="IPR010607">
    <property type="entry name" value="DUF1194"/>
</dbReference>
<dbReference type="Pfam" id="PF06707">
    <property type="entry name" value="DUF1194"/>
    <property type="match status" value="1"/>
</dbReference>
<accession>A0A225NGH2</accession>